<evidence type="ECO:0000313" key="1">
    <source>
        <dbReference type="EMBL" id="TGY55587.1"/>
    </source>
</evidence>
<reference evidence="1 2" key="1">
    <citation type="submission" date="2019-04" db="EMBL/GenBank/DDBJ databases">
        <title>Microbes associate with the intestines of laboratory mice.</title>
        <authorList>
            <person name="Navarre W."/>
            <person name="Wong E."/>
            <person name="Huang K."/>
            <person name="Tropini C."/>
            <person name="Ng K."/>
            <person name="Yu B."/>
        </authorList>
    </citation>
    <scope>NUCLEOTIDE SEQUENCE [LARGE SCALE GENOMIC DNA]</scope>
    <source>
        <strain evidence="1 2">NM39_I3</strain>
    </source>
</reference>
<gene>
    <name evidence="1" type="ORF">E5342_14075</name>
</gene>
<evidence type="ECO:0008006" key="3">
    <source>
        <dbReference type="Google" id="ProtNLM"/>
    </source>
</evidence>
<organism evidence="1 2">
    <name type="scientific">Parabacteroides distasonis</name>
    <dbReference type="NCBI Taxonomy" id="823"/>
    <lineage>
        <taxon>Bacteria</taxon>
        <taxon>Pseudomonadati</taxon>
        <taxon>Bacteroidota</taxon>
        <taxon>Bacteroidia</taxon>
        <taxon>Bacteroidales</taxon>
        <taxon>Tannerellaceae</taxon>
        <taxon>Parabacteroides</taxon>
    </lineage>
</organism>
<dbReference type="AlphaFoldDB" id="A0A4S2EIN0"/>
<sequence>MKYSDYETAFSPARLSRYLNACGGDNDKALTLYRHNVKLCQKFYGVLSLFEVVLRNAINEYYKRHFGDNDWIRTQVQPGGMLENCPQLADVNRHITRLVNDGRYTHDRLVSSVSFGFWTYLFNKQPFRKGGQILLAVLPNRARGLGQRAIYNELMEIKKFRNRIAHHEPICFDTAGNKDVNFARYNYNQVLKYVYFLGYNKDELFYGLDVLPDTTITKINNL</sequence>
<comment type="caution">
    <text evidence="1">The sequence shown here is derived from an EMBL/GenBank/DDBJ whole genome shotgun (WGS) entry which is preliminary data.</text>
</comment>
<accession>A0A4S2EIN0</accession>
<evidence type="ECO:0000313" key="2">
    <source>
        <dbReference type="Proteomes" id="UP000310032"/>
    </source>
</evidence>
<protein>
    <recommendedName>
        <fullName evidence="3">Abi-like protein</fullName>
    </recommendedName>
</protein>
<name>A0A4S2EIN0_PARDI</name>
<dbReference type="Proteomes" id="UP000310032">
    <property type="component" value="Unassembled WGS sequence"/>
</dbReference>
<proteinExistence type="predicted"/>
<dbReference type="EMBL" id="SRYM01000046">
    <property type="protein sequence ID" value="TGY55587.1"/>
    <property type="molecule type" value="Genomic_DNA"/>
</dbReference>
<dbReference type="RefSeq" id="WP_135959614.1">
    <property type="nucleotide sequence ID" value="NZ_SRYM01000046.1"/>
</dbReference>